<evidence type="ECO:0000256" key="2">
    <source>
        <dbReference type="ARBA" id="ARBA00022727"/>
    </source>
</evidence>
<feature type="domain" description="Adenylate kinase active site lid" evidence="8">
    <location>
        <begin position="127"/>
        <end position="163"/>
    </location>
</feature>
<keyword evidence="4 5" id="KW-0418">Kinase</keyword>
<dbReference type="FunFam" id="3.40.50.300:FF:000106">
    <property type="entry name" value="Adenylate kinase mitochondrial"/>
    <property type="match status" value="1"/>
</dbReference>
<keyword evidence="1 5" id="KW-0808">Transferase</keyword>
<keyword evidence="5" id="KW-0862">Zinc</keyword>
<dbReference type="EMBL" id="MCGG01000052">
    <property type="protein sequence ID" value="OEJ65402.1"/>
    <property type="molecule type" value="Genomic_DNA"/>
</dbReference>
<dbReference type="Pfam" id="PF05191">
    <property type="entry name" value="ADK_lid"/>
    <property type="match status" value="1"/>
</dbReference>
<dbReference type="NCBIfam" id="NF011105">
    <property type="entry name" value="PRK14532.1"/>
    <property type="match status" value="1"/>
</dbReference>
<dbReference type="NCBIfam" id="TIGR01351">
    <property type="entry name" value="adk"/>
    <property type="match status" value="1"/>
</dbReference>
<feature type="binding site" evidence="5">
    <location>
        <position position="200"/>
    </location>
    <ligand>
        <name>ATP</name>
        <dbReference type="ChEBI" id="CHEBI:30616"/>
    </ligand>
</feature>
<feature type="region of interest" description="NMP" evidence="5">
    <location>
        <begin position="30"/>
        <end position="59"/>
    </location>
</feature>
<evidence type="ECO:0000256" key="3">
    <source>
        <dbReference type="ARBA" id="ARBA00022741"/>
    </source>
</evidence>
<comment type="domain">
    <text evidence="5">Consists of three domains, a large central CORE domain and two small peripheral domains, NMPbind and LID, which undergo movements during catalysis. The LID domain closes over the site of phosphoryl transfer upon ATP binding. Assembling and dissambling the active center during each catalytic cycle provides an effective means to prevent ATP hydrolysis. Some bacteria have evolved a zinc-coordinating structure that stabilizes the LID domain.</text>
</comment>
<dbReference type="GO" id="GO:0005524">
    <property type="term" value="F:ATP binding"/>
    <property type="evidence" value="ECO:0007669"/>
    <property type="project" value="UniProtKB-UniRule"/>
</dbReference>
<proteinExistence type="inferred from homology"/>
<organism evidence="9 10">
    <name type="scientific">Magnetovibrio blakemorei</name>
    <dbReference type="NCBI Taxonomy" id="28181"/>
    <lineage>
        <taxon>Bacteria</taxon>
        <taxon>Pseudomonadati</taxon>
        <taxon>Pseudomonadota</taxon>
        <taxon>Alphaproteobacteria</taxon>
        <taxon>Rhodospirillales</taxon>
        <taxon>Magnetovibrionaceae</taxon>
        <taxon>Magnetovibrio</taxon>
    </lineage>
</organism>
<feature type="binding site" evidence="5">
    <location>
        <position position="150"/>
    </location>
    <ligand>
        <name>Zn(2+)</name>
        <dbReference type="ChEBI" id="CHEBI:29105"/>
        <note>structural</note>
    </ligand>
</feature>
<feature type="binding site" evidence="5">
    <location>
        <position position="130"/>
    </location>
    <ligand>
        <name>Zn(2+)</name>
        <dbReference type="ChEBI" id="CHEBI:29105"/>
        <note>structural</note>
    </ligand>
</feature>
<name>A0A1E5Q611_9PROT</name>
<dbReference type="EC" id="2.7.4.3" evidence="5 7"/>
<dbReference type="InterPro" id="IPR000850">
    <property type="entry name" value="Adenylat/UMP-CMP_kin"/>
</dbReference>
<dbReference type="GO" id="GO:0004017">
    <property type="term" value="F:AMP kinase activity"/>
    <property type="evidence" value="ECO:0007669"/>
    <property type="project" value="UniProtKB-UniRule"/>
</dbReference>
<evidence type="ECO:0000313" key="9">
    <source>
        <dbReference type="EMBL" id="OEJ65402.1"/>
    </source>
</evidence>
<keyword evidence="2 5" id="KW-0545">Nucleotide biosynthesis</keyword>
<evidence type="ECO:0000256" key="4">
    <source>
        <dbReference type="ARBA" id="ARBA00022777"/>
    </source>
</evidence>
<comment type="subcellular location">
    <subcellularLocation>
        <location evidence="5 7">Cytoplasm</location>
    </subcellularLocation>
</comment>
<keyword evidence="3 5" id="KW-0547">Nucleotide-binding</keyword>
<dbReference type="PRINTS" id="PR00094">
    <property type="entry name" value="ADENYLTKNASE"/>
</dbReference>
<dbReference type="GO" id="GO:0008270">
    <property type="term" value="F:zinc ion binding"/>
    <property type="evidence" value="ECO:0007669"/>
    <property type="project" value="UniProtKB-UniRule"/>
</dbReference>
<dbReference type="HAMAP" id="MF_00235">
    <property type="entry name" value="Adenylate_kinase_Adk"/>
    <property type="match status" value="1"/>
</dbReference>
<evidence type="ECO:0000259" key="8">
    <source>
        <dbReference type="Pfam" id="PF05191"/>
    </source>
</evidence>
<feature type="binding site" evidence="5">
    <location>
        <position position="133"/>
    </location>
    <ligand>
        <name>Zn(2+)</name>
        <dbReference type="ChEBI" id="CHEBI:29105"/>
        <note>structural</note>
    </ligand>
</feature>
<comment type="caution">
    <text evidence="5">Lacks conserved residue(s) required for the propagation of feature annotation.</text>
</comment>
<dbReference type="PROSITE" id="PS00113">
    <property type="entry name" value="ADENYLATE_KINASE"/>
    <property type="match status" value="1"/>
</dbReference>
<protein>
    <recommendedName>
        <fullName evidence="5 7">Adenylate kinase</fullName>
        <shortName evidence="5">AK</shortName>
        <ecNumber evidence="5 7">2.7.4.3</ecNumber>
    </recommendedName>
    <alternativeName>
        <fullName evidence="5">ATP-AMP transphosphorylase</fullName>
    </alternativeName>
    <alternativeName>
        <fullName evidence="5">ATP:AMP phosphotransferase</fullName>
    </alternativeName>
    <alternativeName>
        <fullName evidence="5">Adenylate monophosphate kinase</fullName>
    </alternativeName>
</protein>
<dbReference type="NCBIfam" id="NF001380">
    <property type="entry name" value="PRK00279.1-2"/>
    <property type="match status" value="1"/>
</dbReference>
<evidence type="ECO:0000256" key="7">
    <source>
        <dbReference type="RuleBase" id="RU003331"/>
    </source>
</evidence>
<feature type="binding site" evidence="5">
    <location>
        <position position="153"/>
    </location>
    <ligand>
        <name>Zn(2+)</name>
        <dbReference type="ChEBI" id="CHEBI:29105"/>
        <note>structural</note>
    </ligand>
</feature>
<dbReference type="SUPFAM" id="SSF52540">
    <property type="entry name" value="P-loop containing nucleoside triphosphate hydrolases"/>
    <property type="match status" value="1"/>
</dbReference>
<dbReference type="Gene3D" id="3.40.50.300">
    <property type="entry name" value="P-loop containing nucleotide triphosphate hydrolases"/>
    <property type="match status" value="1"/>
</dbReference>
<dbReference type="STRING" id="28181.BEN30_14925"/>
<evidence type="ECO:0000256" key="6">
    <source>
        <dbReference type="RuleBase" id="RU003330"/>
    </source>
</evidence>
<feature type="binding site" evidence="5">
    <location>
        <position position="172"/>
    </location>
    <ligand>
        <name>AMP</name>
        <dbReference type="ChEBI" id="CHEBI:456215"/>
    </ligand>
</feature>
<comment type="similarity">
    <text evidence="5 6">Belongs to the adenylate kinase family.</text>
</comment>
<dbReference type="OrthoDB" id="9805030at2"/>
<keyword evidence="5" id="KW-0963">Cytoplasm</keyword>
<dbReference type="InterPro" id="IPR033690">
    <property type="entry name" value="Adenylat_kinase_CS"/>
</dbReference>
<feature type="binding site" evidence="5">
    <location>
        <begin position="85"/>
        <end position="88"/>
    </location>
    <ligand>
        <name>AMP</name>
        <dbReference type="ChEBI" id="CHEBI:456215"/>
    </ligand>
</feature>
<evidence type="ECO:0000256" key="1">
    <source>
        <dbReference type="ARBA" id="ARBA00022679"/>
    </source>
</evidence>
<dbReference type="Pfam" id="PF00406">
    <property type="entry name" value="ADK"/>
    <property type="match status" value="1"/>
</dbReference>
<dbReference type="GO" id="GO:0044209">
    <property type="term" value="P:AMP salvage"/>
    <property type="evidence" value="ECO:0007669"/>
    <property type="project" value="UniProtKB-UniRule"/>
</dbReference>
<comment type="catalytic activity">
    <reaction evidence="5 7">
        <text>AMP + ATP = 2 ADP</text>
        <dbReference type="Rhea" id="RHEA:12973"/>
        <dbReference type="ChEBI" id="CHEBI:30616"/>
        <dbReference type="ChEBI" id="CHEBI:456215"/>
        <dbReference type="ChEBI" id="CHEBI:456216"/>
        <dbReference type="EC" id="2.7.4.3"/>
    </reaction>
</comment>
<comment type="subunit">
    <text evidence="5 7">Monomer.</text>
</comment>
<dbReference type="Proteomes" id="UP000095347">
    <property type="component" value="Unassembled WGS sequence"/>
</dbReference>
<feature type="binding site" evidence="5">
    <location>
        <position position="31"/>
    </location>
    <ligand>
        <name>AMP</name>
        <dbReference type="ChEBI" id="CHEBI:456215"/>
    </ligand>
</feature>
<reference evidence="10" key="1">
    <citation type="submission" date="2016-07" db="EMBL/GenBank/DDBJ databases">
        <authorList>
            <person name="Florea S."/>
            <person name="Webb J.S."/>
            <person name="Jaromczyk J."/>
            <person name="Schardl C.L."/>
        </authorList>
    </citation>
    <scope>NUCLEOTIDE SEQUENCE [LARGE SCALE GENOMIC DNA]</scope>
    <source>
        <strain evidence="10">MV-1</strain>
    </source>
</reference>
<evidence type="ECO:0000313" key="10">
    <source>
        <dbReference type="Proteomes" id="UP000095347"/>
    </source>
</evidence>
<dbReference type="RefSeq" id="WP_069958861.1">
    <property type="nucleotide sequence ID" value="NZ_MCGG01000052.1"/>
</dbReference>
<accession>A0A1E5Q611</accession>
<comment type="function">
    <text evidence="5">Catalyzes the reversible transfer of the terminal phosphate group between ATP and AMP. Plays an important role in cellular energy homeostasis and in adenine nucleotide metabolism.</text>
</comment>
<keyword evidence="10" id="KW-1185">Reference proteome</keyword>
<keyword evidence="5 7" id="KW-0067">ATP-binding</keyword>
<dbReference type="InterPro" id="IPR006259">
    <property type="entry name" value="Adenyl_kin_sub"/>
</dbReference>
<feature type="binding site" evidence="5">
    <location>
        <position position="127"/>
    </location>
    <ligand>
        <name>ATP</name>
        <dbReference type="ChEBI" id="CHEBI:30616"/>
    </ligand>
</feature>
<gene>
    <name evidence="5" type="primary">adk</name>
    <name evidence="9" type="ORF">BEN30_14925</name>
</gene>
<dbReference type="NCBIfam" id="NF011100">
    <property type="entry name" value="PRK14527.1"/>
    <property type="match status" value="1"/>
</dbReference>
<comment type="pathway">
    <text evidence="5">Purine metabolism; AMP biosynthesis via salvage pathway; AMP from ADP: step 1/1.</text>
</comment>
<dbReference type="InterPro" id="IPR027417">
    <property type="entry name" value="P-loop_NTPase"/>
</dbReference>
<keyword evidence="5" id="KW-0479">Metal-binding</keyword>
<dbReference type="InterPro" id="IPR007862">
    <property type="entry name" value="Adenylate_kinase_lid-dom"/>
</dbReference>
<feature type="binding site" evidence="5">
    <location>
        <position position="92"/>
    </location>
    <ligand>
        <name>AMP</name>
        <dbReference type="ChEBI" id="CHEBI:456215"/>
    </ligand>
</feature>
<feature type="binding site" evidence="5">
    <location>
        <begin position="10"/>
        <end position="15"/>
    </location>
    <ligand>
        <name>ATP</name>
        <dbReference type="ChEBI" id="CHEBI:30616"/>
    </ligand>
</feature>
<dbReference type="NCBIfam" id="NF001381">
    <property type="entry name" value="PRK00279.1-3"/>
    <property type="match status" value="1"/>
</dbReference>
<comment type="caution">
    <text evidence="9">The sequence shown here is derived from an EMBL/GenBank/DDBJ whole genome shotgun (WGS) entry which is preliminary data.</text>
</comment>
<evidence type="ECO:0000256" key="5">
    <source>
        <dbReference type="HAMAP-Rule" id="MF_00235"/>
    </source>
</evidence>
<dbReference type="AlphaFoldDB" id="A0A1E5Q611"/>
<feature type="binding site" evidence="5">
    <location>
        <begin position="57"/>
        <end position="59"/>
    </location>
    <ligand>
        <name>AMP</name>
        <dbReference type="ChEBI" id="CHEBI:456215"/>
    </ligand>
</feature>
<feature type="binding site" evidence="5">
    <location>
        <position position="36"/>
    </location>
    <ligand>
        <name>AMP</name>
        <dbReference type="ChEBI" id="CHEBI:456215"/>
    </ligand>
</feature>
<feature type="binding site" evidence="5">
    <location>
        <position position="161"/>
    </location>
    <ligand>
        <name>AMP</name>
        <dbReference type="ChEBI" id="CHEBI:456215"/>
    </ligand>
</feature>
<dbReference type="CDD" id="cd01428">
    <property type="entry name" value="ADK"/>
    <property type="match status" value="1"/>
</dbReference>
<dbReference type="UniPathway" id="UPA00588">
    <property type="reaction ID" value="UER00649"/>
</dbReference>
<dbReference type="GO" id="GO:0005737">
    <property type="term" value="C:cytoplasm"/>
    <property type="evidence" value="ECO:0007669"/>
    <property type="project" value="UniProtKB-SubCell"/>
</dbReference>
<dbReference type="PANTHER" id="PTHR23359">
    <property type="entry name" value="NUCLEOTIDE KINASE"/>
    <property type="match status" value="1"/>
</dbReference>
<sequence length="215" mass="23178">MNLILLGPPGAGKGTQSKRLEDKFGLTQLSTGDMLRAEVKAGTDLGKQAKAIMEAGGLVSDEIIIGMISSRVDQDDCKNGFILDGFPRTVPQAEALDKMLAEKSLKLGKVIELTVDDEAMVERICGRYTCSKCGAGYHDSFQKPATDGVCDKCGSTDFTRRADDNEETVRNRLSAYHEQTAPIATYYGDHGILQQVDGMAPIDDVTAQLENLIGS</sequence>